<proteinExistence type="predicted"/>
<dbReference type="PANTHER" id="PTHR46796">
    <property type="entry name" value="HTH-TYPE TRANSCRIPTIONAL ACTIVATOR RHAS-RELATED"/>
    <property type="match status" value="1"/>
</dbReference>
<evidence type="ECO:0000256" key="3">
    <source>
        <dbReference type="ARBA" id="ARBA00023163"/>
    </source>
</evidence>
<dbReference type="PANTHER" id="PTHR46796:SF13">
    <property type="entry name" value="HTH-TYPE TRANSCRIPTIONAL ACTIVATOR RHAS"/>
    <property type="match status" value="1"/>
</dbReference>
<dbReference type="InterPro" id="IPR032783">
    <property type="entry name" value="AraC_lig"/>
</dbReference>
<comment type="caution">
    <text evidence="6">The sequence shown here is derived from an EMBL/GenBank/DDBJ whole genome shotgun (WGS) entry which is preliminary data.</text>
</comment>
<sequence>MDLLSETLAVGGVRGTVAARIEANEPWGVLWPGSAGAAFYAVASGTAWLELSGHPPRQLVPGDVVLMPNGPEHTLRSAPDAAVVLQQCTEAQKAQPCGGVLRVGSGRMHTNILGASYDYDPAVSTQVLATLPEVVHVRANHSGSDLEDTVRLLSRELVRPQIASAFLLNRLVDVLLVQLLRVWLTEHPAEARGSWLGVLGDPLVSVALIKLHQDPARPWTTDLLAADSSTSRSTLTRRFRESIGRTPGDYLTRWRMDLAAIQLRDSDDTVDAIARSVGYTSVYAFSRAFRRARGQAPGQFRRANRYETGSNGQPDMRPGITENGSARLQDRGVSRNS</sequence>
<evidence type="ECO:0000256" key="1">
    <source>
        <dbReference type="ARBA" id="ARBA00023015"/>
    </source>
</evidence>
<dbReference type="EMBL" id="JBEYBR010000074">
    <property type="protein sequence ID" value="MEU2125048.1"/>
    <property type="molecule type" value="Genomic_DNA"/>
</dbReference>
<organism evidence="6 7">
    <name type="scientific">Nocardia niwae</name>
    <dbReference type="NCBI Taxonomy" id="626084"/>
    <lineage>
        <taxon>Bacteria</taxon>
        <taxon>Bacillati</taxon>
        <taxon>Actinomycetota</taxon>
        <taxon>Actinomycetes</taxon>
        <taxon>Mycobacteriales</taxon>
        <taxon>Nocardiaceae</taxon>
        <taxon>Nocardia</taxon>
    </lineage>
</organism>
<evidence type="ECO:0000259" key="5">
    <source>
        <dbReference type="PROSITE" id="PS01124"/>
    </source>
</evidence>
<name>A0ABV2XGM9_9NOCA</name>
<dbReference type="InterPro" id="IPR050204">
    <property type="entry name" value="AraC_XylS_family_regulators"/>
</dbReference>
<keyword evidence="2" id="KW-0238">DNA-binding</keyword>
<evidence type="ECO:0000313" key="6">
    <source>
        <dbReference type="EMBL" id="MEU2125048.1"/>
    </source>
</evidence>
<feature type="domain" description="HTH araC/xylS-type" evidence="5">
    <location>
        <begin position="205"/>
        <end position="303"/>
    </location>
</feature>
<dbReference type="Pfam" id="PF12852">
    <property type="entry name" value="Cupin_6"/>
    <property type="match status" value="1"/>
</dbReference>
<dbReference type="PROSITE" id="PS01124">
    <property type="entry name" value="HTH_ARAC_FAMILY_2"/>
    <property type="match status" value="1"/>
</dbReference>
<dbReference type="Proteomes" id="UP001550535">
    <property type="component" value="Unassembled WGS sequence"/>
</dbReference>
<evidence type="ECO:0000256" key="4">
    <source>
        <dbReference type="SAM" id="MobiDB-lite"/>
    </source>
</evidence>
<dbReference type="InterPro" id="IPR014710">
    <property type="entry name" value="RmlC-like_jellyroll"/>
</dbReference>
<dbReference type="InterPro" id="IPR011051">
    <property type="entry name" value="RmlC_Cupin_sf"/>
</dbReference>
<feature type="region of interest" description="Disordered" evidence="4">
    <location>
        <begin position="304"/>
        <end position="337"/>
    </location>
</feature>
<keyword evidence="1" id="KW-0805">Transcription regulation</keyword>
<accession>A0ABV2XGM9</accession>
<dbReference type="InterPro" id="IPR018062">
    <property type="entry name" value="HTH_AraC-typ_CS"/>
</dbReference>
<keyword evidence="7" id="KW-1185">Reference proteome</keyword>
<dbReference type="InterPro" id="IPR018060">
    <property type="entry name" value="HTH_AraC"/>
</dbReference>
<evidence type="ECO:0000313" key="7">
    <source>
        <dbReference type="Proteomes" id="UP001550535"/>
    </source>
</evidence>
<feature type="compositionally biased region" description="Basic and acidic residues" evidence="4">
    <location>
        <begin position="328"/>
        <end position="337"/>
    </location>
</feature>
<dbReference type="Gene3D" id="1.10.10.60">
    <property type="entry name" value="Homeodomain-like"/>
    <property type="match status" value="2"/>
</dbReference>
<keyword evidence="3" id="KW-0804">Transcription</keyword>
<dbReference type="InterPro" id="IPR009057">
    <property type="entry name" value="Homeodomain-like_sf"/>
</dbReference>
<dbReference type="SUPFAM" id="SSF51182">
    <property type="entry name" value="RmlC-like cupins"/>
    <property type="match status" value="1"/>
</dbReference>
<evidence type="ECO:0000256" key="2">
    <source>
        <dbReference type="ARBA" id="ARBA00023125"/>
    </source>
</evidence>
<gene>
    <name evidence="6" type="ORF">ABZ507_24870</name>
</gene>
<dbReference type="RefSeq" id="WP_357808395.1">
    <property type="nucleotide sequence ID" value="NZ_JBEYBM010000022.1"/>
</dbReference>
<dbReference type="Pfam" id="PF12833">
    <property type="entry name" value="HTH_18"/>
    <property type="match status" value="1"/>
</dbReference>
<reference evidence="6 7" key="1">
    <citation type="submission" date="2024-06" db="EMBL/GenBank/DDBJ databases">
        <title>The Natural Products Discovery Center: Release of the First 8490 Sequenced Strains for Exploring Actinobacteria Biosynthetic Diversity.</title>
        <authorList>
            <person name="Kalkreuter E."/>
            <person name="Kautsar S.A."/>
            <person name="Yang D."/>
            <person name="Bader C.D."/>
            <person name="Teijaro C.N."/>
            <person name="Fluegel L."/>
            <person name="Davis C.M."/>
            <person name="Simpson J.R."/>
            <person name="Lauterbach L."/>
            <person name="Steele A.D."/>
            <person name="Gui C."/>
            <person name="Meng S."/>
            <person name="Li G."/>
            <person name="Viehrig K."/>
            <person name="Ye F."/>
            <person name="Su P."/>
            <person name="Kiefer A.F."/>
            <person name="Nichols A."/>
            <person name="Cepeda A.J."/>
            <person name="Yan W."/>
            <person name="Fan B."/>
            <person name="Jiang Y."/>
            <person name="Adhikari A."/>
            <person name="Zheng C.-J."/>
            <person name="Schuster L."/>
            <person name="Cowan T.M."/>
            <person name="Smanski M.J."/>
            <person name="Chevrette M.G."/>
            <person name="De Carvalho L.P.S."/>
            <person name="Shen B."/>
        </authorList>
    </citation>
    <scope>NUCLEOTIDE SEQUENCE [LARGE SCALE GENOMIC DNA]</scope>
    <source>
        <strain evidence="6 7">NPDC019434</strain>
    </source>
</reference>
<dbReference type="Gene3D" id="2.60.120.10">
    <property type="entry name" value="Jelly Rolls"/>
    <property type="match status" value="1"/>
</dbReference>
<protein>
    <submittedName>
        <fullName evidence="6">AraC family transcriptional regulator</fullName>
    </submittedName>
</protein>
<dbReference type="SUPFAM" id="SSF46689">
    <property type="entry name" value="Homeodomain-like"/>
    <property type="match status" value="2"/>
</dbReference>
<dbReference type="PROSITE" id="PS00041">
    <property type="entry name" value="HTH_ARAC_FAMILY_1"/>
    <property type="match status" value="1"/>
</dbReference>
<dbReference type="SMART" id="SM00342">
    <property type="entry name" value="HTH_ARAC"/>
    <property type="match status" value="1"/>
</dbReference>